<name>A0A9W9UWR1_PENBR</name>
<evidence type="ECO:0000313" key="2">
    <source>
        <dbReference type="Proteomes" id="UP001148299"/>
    </source>
</evidence>
<dbReference type="AlphaFoldDB" id="A0A9W9UWR1"/>
<evidence type="ECO:0000313" key="1">
    <source>
        <dbReference type="EMBL" id="KAJ5357611.1"/>
    </source>
</evidence>
<dbReference type="Proteomes" id="UP001148299">
    <property type="component" value="Unassembled WGS sequence"/>
</dbReference>
<reference evidence="1" key="1">
    <citation type="submission" date="2022-12" db="EMBL/GenBank/DDBJ databases">
        <authorList>
            <person name="Petersen C."/>
        </authorList>
    </citation>
    <scope>NUCLEOTIDE SEQUENCE</scope>
    <source>
        <strain evidence="1">IBT 35675</strain>
    </source>
</reference>
<gene>
    <name evidence="1" type="ORF">N7541_004769</name>
</gene>
<accession>A0A9W9UWR1</accession>
<protein>
    <submittedName>
        <fullName evidence="1">Uncharacterized protein</fullName>
    </submittedName>
</protein>
<organism evidence="1 2">
    <name type="scientific">Penicillium brevicompactum</name>
    <dbReference type="NCBI Taxonomy" id="5074"/>
    <lineage>
        <taxon>Eukaryota</taxon>
        <taxon>Fungi</taxon>
        <taxon>Dikarya</taxon>
        <taxon>Ascomycota</taxon>
        <taxon>Pezizomycotina</taxon>
        <taxon>Eurotiomycetes</taxon>
        <taxon>Eurotiomycetidae</taxon>
        <taxon>Eurotiales</taxon>
        <taxon>Aspergillaceae</taxon>
        <taxon>Penicillium</taxon>
    </lineage>
</organism>
<comment type="caution">
    <text evidence="1">The sequence shown here is derived from an EMBL/GenBank/DDBJ whole genome shotgun (WGS) entry which is preliminary data.</text>
</comment>
<proteinExistence type="predicted"/>
<sequence>MKALMNSDFTDVDRSLGTLVSSQLHIHQDGRATVKLNKCDTEYSVSHPNEVIQILQTETSREVIARLEERKLILKAGVEELKKSATSITQRIGAFPDSNLEADIHRNLLQQWVMEPPPS</sequence>
<reference evidence="1" key="2">
    <citation type="journal article" date="2023" name="IMA Fungus">
        <title>Comparative genomic study of the Penicillium genus elucidates a diverse pangenome and 15 lateral gene transfer events.</title>
        <authorList>
            <person name="Petersen C."/>
            <person name="Sorensen T."/>
            <person name="Nielsen M.R."/>
            <person name="Sondergaard T.E."/>
            <person name="Sorensen J.L."/>
            <person name="Fitzpatrick D.A."/>
            <person name="Frisvad J.C."/>
            <person name="Nielsen K.L."/>
        </authorList>
    </citation>
    <scope>NUCLEOTIDE SEQUENCE</scope>
    <source>
        <strain evidence="1">IBT 35675</strain>
    </source>
</reference>
<keyword evidence="2" id="KW-1185">Reference proteome</keyword>
<dbReference type="EMBL" id="JAPZBR010000003">
    <property type="protein sequence ID" value="KAJ5357611.1"/>
    <property type="molecule type" value="Genomic_DNA"/>
</dbReference>